<feature type="chain" id="PRO_5011760529" evidence="1">
    <location>
        <begin position="18"/>
        <end position="174"/>
    </location>
</feature>
<gene>
    <name evidence="2" type="ORF">SAMN04488003_10553</name>
</gene>
<keyword evidence="1" id="KW-0732">Signal</keyword>
<dbReference type="OrthoDB" id="7651612at2"/>
<dbReference type="AlphaFoldDB" id="A0A1H8BHH2"/>
<accession>A0A1H8BHH2</accession>
<evidence type="ECO:0000313" key="2">
    <source>
        <dbReference type="EMBL" id="SEM82400.1"/>
    </source>
</evidence>
<dbReference type="STRING" id="245187.SAMN04488003_10553"/>
<keyword evidence="3" id="KW-1185">Reference proteome</keyword>
<sequence length="174" mass="18658">MTHLLHLVLLLMLTACAPIGTQVIVARDDWRGTTVITVPEEEIDRGMGTLPLGGPSLLTARPVIVMDLAQATGPPRAYGVLLNQRRQDGLAPRIDRVTTGGVTLPYTRHDRRPTHCVDGCQRAEVGVATLSEEAFRRAAKTGLPLAVWGLRGRNAGVVPADAFARVLARADAGR</sequence>
<organism evidence="2 3">
    <name type="scientific">Loktanella fryxellensis</name>
    <dbReference type="NCBI Taxonomy" id="245187"/>
    <lineage>
        <taxon>Bacteria</taxon>
        <taxon>Pseudomonadati</taxon>
        <taxon>Pseudomonadota</taxon>
        <taxon>Alphaproteobacteria</taxon>
        <taxon>Rhodobacterales</taxon>
        <taxon>Roseobacteraceae</taxon>
        <taxon>Loktanella</taxon>
    </lineage>
</organism>
<evidence type="ECO:0000256" key="1">
    <source>
        <dbReference type="SAM" id="SignalP"/>
    </source>
</evidence>
<evidence type="ECO:0000313" key="3">
    <source>
        <dbReference type="Proteomes" id="UP000199585"/>
    </source>
</evidence>
<dbReference type="EMBL" id="FOCI01000005">
    <property type="protein sequence ID" value="SEM82400.1"/>
    <property type="molecule type" value="Genomic_DNA"/>
</dbReference>
<protein>
    <submittedName>
        <fullName evidence="2">Uncharacterized protein</fullName>
    </submittedName>
</protein>
<proteinExistence type="predicted"/>
<name>A0A1H8BHH2_9RHOB</name>
<feature type="signal peptide" evidence="1">
    <location>
        <begin position="1"/>
        <end position="17"/>
    </location>
</feature>
<dbReference type="RefSeq" id="WP_089899926.1">
    <property type="nucleotide sequence ID" value="NZ_FOCI01000005.1"/>
</dbReference>
<reference evidence="2 3" key="1">
    <citation type="submission" date="2016-10" db="EMBL/GenBank/DDBJ databases">
        <authorList>
            <person name="de Groot N.N."/>
        </authorList>
    </citation>
    <scope>NUCLEOTIDE SEQUENCE [LARGE SCALE GENOMIC DNA]</scope>
    <source>
        <strain evidence="2 3">DSM 16213</strain>
    </source>
</reference>
<dbReference type="Proteomes" id="UP000199585">
    <property type="component" value="Unassembled WGS sequence"/>
</dbReference>